<dbReference type="Gene3D" id="3.10.450.50">
    <property type="match status" value="1"/>
</dbReference>
<dbReference type="KEGG" id="cfus:CYFUS_009060"/>
<reference evidence="3 4" key="1">
    <citation type="submission" date="2017-06" db="EMBL/GenBank/DDBJ databases">
        <title>Sequencing and comparative analysis of myxobacterial genomes.</title>
        <authorList>
            <person name="Rupp O."/>
            <person name="Goesmann A."/>
            <person name="Sogaard-Andersen L."/>
        </authorList>
    </citation>
    <scope>NUCLEOTIDE SEQUENCE [LARGE SCALE GENOMIC DNA]</scope>
    <source>
        <strain evidence="3 4">DSM 52655</strain>
    </source>
</reference>
<accession>A0A250JIX1</accession>
<sequence length="163" mass="18295">MPPTPPCPCSSGLRYTACCARYHRGTAEAPDAEALMRSRYSAFALREVDYLWRTLHPDHPDRSRPREDFVRELRAQASALKYPRLYVLDRQLTDPSGTSVVLFYARVFESGKDRSFVERSEFRHDGTGWRYRSGEARAPQSLPAPPESLTLATFAASGGPAGE</sequence>
<proteinExistence type="predicted"/>
<dbReference type="InterPro" id="IPR048469">
    <property type="entry name" value="YchJ-like_M"/>
</dbReference>
<evidence type="ECO:0000256" key="1">
    <source>
        <dbReference type="SAM" id="MobiDB-lite"/>
    </source>
</evidence>
<dbReference type="RefSeq" id="WP_095990973.1">
    <property type="nucleotide sequence ID" value="NZ_CP022098.1"/>
</dbReference>
<dbReference type="Pfam" id="PF17775">
    <property type="entry name" value="YchJ_M-like"/>
    <property type="match status" value="1"/>
</dbReference>
<evidence type="ECO:0000259" key="2">
    <source>
        <dbReference type="Pfam" id="PF17775"/>
    </source>
</evidence>
<dbReference type="PANTHER" id="PTHR33747:SF1">
    <property type="entry name" value="ADENYLATE CYCLASE-ASSOCIATED CAP C-TERMINAL DOMAIN-CONTAINING PROTEIN"/>
    <property type="match status" value="1"/>
</dbReference>
<name>A0A250JIX1_9BACT</name>
<gene>
    <name evidence="3" type="ORF">CYFUS_009060</name>
</gene>
<dbReference type="SUPFAM" id="SSF54427">
    <property type="entry name" value="NTF2-like"/>
    <property type="match status" value="1"/>
</dbReference>
<dbReference type="InterPro" id="IPR032710">
    <property type="entry name" value="NTF2-like_dom_sf"/>
</dbReference>
<protein>
    <recommendedName>
        <fullName evidence="2">YchJ-like middle NTF2-like domain-containing protein</fullName>
    </recommendedName>
</protein>
<dbReference type="Proteomes" id="UP000217257">
    <property type="component" value="Chromosome"/>
</dbReference>
<dbReference type="AlphaFoldDB" id="A0A250JIX1"/>
<feature type="region of interest" description="Disordered" evidence="1">
    <location>
        <begin position="127"/>
        <end position="163"/>
    </location>
</feature>
<evidence type="ECO:0000313" key="3">
    <source>
        <dbReference type="EMBL" id="ATB43580.1"/>
    </source>
</evidence>
<organism evidence="3 4">
    <name type="scientific">Cystobacter fuscus</name>
    <dbReference type="NCBI Taxonomy" id="43"/>
    <lineage>
        <taxon>Bacteria</taxon>
        <taxon>Pseudomonadati</taxon>
        <taxon>Myxococcota</taxon>
        <taxon>Myxococcia</taxon>
        <taxon>Myxococcales</taxon>
        <taxon>Cystobacterineae</taxon>
        <taxon>Archangiaceae</taxon>
        <taxon>Cystobacter</taxon>
    </lineage>
</organism>
<dbReference type="EMBL" id="CP022098">
    <property type="protein sequence ID" value="ATB43580.1"/>
    <property type="molecule type" value="Genomic_DNA"/>
</dbReference>
<dbReference type="PANTHER" id="PTHR33747">
    <property type="entry name" value="UPF0225 PROTEIN SCO1677"/>
    <property type="match status" value="1"/>
</dbReference>
<feature type="domain" description="YchJ-like middle NTF2-like" evidence="2">
    <location>
        <begin position="31"/>
        <end position="134"/>
    </location>
</feature>
<evidence type="ECO:0000313" key="4">
    <source>
        <dbReference type="Proteomes" id="UP000217257"/>
    </source>
</evidence>